<dbReference type="AlphaFoldDB" id="A0A1D3D1V1"/>
<dbReference type="Proteomes" id="UP000095192">
    <property type="component" value="Unassembled WGS sequence"/>
</dbReference>
<sequence>MLLLPSRTRGHRTGGKGSTGDPPPEISTANNLNASAKFLERGAGGCSRLRYGSTGTPAGICGVTPTTQIWGFGAGSRMMSWKIIYRLFSFFPN</sequence>
<name>A0A1D3D1V1_9EIME</name>
<proteinExistence type="predicted"/>
<gene>
    <name evidence="2" type="ORF">cyc_01228</name>
</gene>
<organism evidence="2 3">
    <name type="scientific">Cyclospora cayetanensis</name>
    <dbReference type="NCBI Taxonomy" id="88456"/>
    <lineage>
        <taxon>Eukaryota</taxon>
        <taxon>Sar</taxon>
        <taxon>Alveolata</taxon>
        <taxon>Apicomplexa</taxon>
        <taxon>Conoidasida</taxon>
        <taxon>Coccidia</taxon>
        <taxon>Eucoccidiorida</taxon>
        <taxon>Eimeriorina</taxon>
        <taxon>Eimeriidae</taxon>
        <taxon>Cyclospora</taxon>
    </lineage>
</organism>
<evidence type="ECO:0000256" key="1">
    <source>
        <dbReference type="SAM" id="MobiDB-lite"/>
    </source>
</evidence>
<accession>A0A1D3D1V1</accession>
<dbReference type="InParanoid" id="A0A1D3D1V1"/>
<comment type="caution">
    <text evidence="2">The sequence shown here is derived from an EMBL/GenBank/DDBJ whole genome shotgun (WGS) entry which is preliminary data.</text>
</comment>
<evidence type="ECO:0000313" key="3">
    <source>
        <dbReference type="Proteomes" id="UP000095192"/>
    </source>
</evidence>
<protein>
    <submittedName>
        <fullName evidence="2">Uncharacterized protein</fullName>
    </submittedName>
</protein>
<reference evidence="2 3" key="1">
    <citation type="journal article" date="2016" name="BMC Genomics">
        <title>Comparative genomics reveals Cyclospora cayetanensis possesses coccidia-like metabolism and invasion components but unique surface antigens.</title>
        <authorList>
            <person name="Liu S."/>
            <person name="Wang L."/>
            <person name="Zheng H."/>
            <person name="Xu Z."/>
            <person name="Roellig D.M."/>
            <person name="Li N."/>
            <person name="Frace M.A."/>
            <person name="Tang K."/>
            <person name="Arrowood M.J."/>
            <person name="Moss D.M."/>
            <person name="Zhang L."/>
            <person name="Feng Y."/>
            <person name="Xiao L."/>
        </authorList>
    </citation>
    <scope>NUCLEOTIDE SEQUENCE [LARGE SCALE GENOMIC DNA]</scope>
    <source>
        <strain evidence="2 3">CHN_HEN01</strain>
    </source>
</reference>
<dbReference type="EMBL" id="JROU02001095">
    <property type="protein sequence ID" value="OEH77420.1"/>
    <property type="molecule type" value="Genomic_DNA"/>
</dbReference>
<evidence type="ECO:0000313" key="2">
    <source>
        <dbReference type="EMBL" id="OEH77420.1"/>
    </source>
</evidence>
<keyword evidence="3" id="KW-1185">Reference proteome</keyword>
<dbReference type="VEuPathDB" id="ToxoDB:cyc_01228"/>
<feature type="region of interest" description="Disordered" evidence="1">
    <location>
        <begin position="1"/>
        <end position="29"/>
    </location>
</feature>